<evidence type="ECO:0000313" key="7">
    <source>
        <dbReference type="Proteomes" id="UP000199634"/>
    </source>
</evidence>
<gene>
    <name evidence="6" type="ORF">SAMN02927937_00102</name>
</gene>
<comment type="similarity">
    <text evidence="1">Belongs to the ABC transporter superfamily.</text>
</comment>
<dbReference type="InterPro" id="IPR017871">
    <property type="entry name" value="ABC_transporter-like_CS"/>
</dbReference>
<dbReference type="RefSeq" id="WP_091095223.1">
    <property type="nucleotide sequence ID" value="NZ_FNXE01000001.1"/>
</dbReference>
<evidence type="ECO:0000256" key="3">
    <source>
        <dbReference type="ARBA" id="ARBA00022741"/>
    </source>
</evidence>
<dbReference type="PANTHER" id="PTHR43335:SF4">
    <property type="entry name" value="ABC TRANSPORTER, ATP-BINDING PROTEIN"/>
    <property type="match status" value="1"/>
</dbReference>
<evidence type="ECO:0000256" key="4">
    <source>
        <dbReference type="ARBA" id="ARBA00022840"/>
    </source>
</evidence>
<dbReference type="InterPro" id="IPR027417">
    <property type="entry name" value="P-loop_NTPase"/>
</dbReference>
<keyword evidence="7" id="KW-1185">Reference proteome</keyword>
<keyword evidence="2" id="KW-0813">Transport</keyword>
<keyword evidence="3" id="KW-0547">Nucleotide-binding</keyword>
<organism evidence="6 7">
    <name type="scientific">Paenimyroides marinum</name>
    <dbReference type="NCBI Taxonomy" id="1159016"/>
    <lineage>
        <taxon>Bacteria</taxon>
        <taxon>Pseudomonadati</taxon>
        <taxon>Bacteroidota</taxon>
        <taxon>Flavobacteriia</taxon>
        <taxon>Flavobacteriales</taxon>
        <taxon>Flavobacteriaceae</taxon>
        <taxon>Paenimyroides</taxon>
    </lineage>
</organism>
<dbReference type="Gene3D" id="3.40.50.300">
    <property type="entry name" value="P-loop containing nucleotide triphosphate hydrolases"/>
    <property type="match status" value="1"/>
</dbReference>
<dbReference type="InterPro" id="IPR003439">
    <property type="entry name" value="ABC_transporter-like_ATP-bd"/>
</dbReference>
<dbReference type="STRING" id="1159016.SAMN02927937_00102"/>
<reference evidence="6 7" key="1">
    <citation type="submission" date="2016-10" db="EMBL/GenBank/DDBJ databases">
        <authorList>
            <person name="de Groot N.N."/>
        </authorList>
    </citation>
    <scope>NUCLEOTIDE SEQUENCE [LARGE SCALE GENOMIC DNA]</scope>
    <source>
        <strain evidence="6 7">CGMCC 1.10825</strain>
    </source>
</reference>
<dbReference type="Pfam" id="PF00005">
    <property type="entry name" value="ABC_tran"/>
    <property type="match status" value="1"/>
</dbReference>
<dbReference type="PROSITE" id="PS50893">
    <property type="entry name" value="ABC_TRANSPORTER_2"/>
    <property type="match status" value="1"/>
</dbReference>
<dbReference type="OrthoDB" id="9801987at2"/>
<dbReference type="SUPFAM" id="SSF52540">
    <property type="entry name" value="P-loop containing nucleoside triphosphate hydrolases"/>
    <property type="match status" value="1"/>
</dbReference>
<dbReference type="EMBL" id="FNXE01000001">
    <property type="protein sequence ID" value="SEH54393.1"/>
    <property type="molecule type" value="Genomic_DNA"/>
</dbReference>
<dbReference type="GO" id="GO:0005524">
    <property type="term" value="F:ATP binding"/>
    <property type="evidence" value="ECO:0007669"/>
    <property type="project" value="UniProtKB-KW"/>
</dbReference>
<name>A0A1H6J4G3_9FLAO</name>
<evidence type="ECO:0000256" key="1">
    <source>
        <dbReference type="ARBA" id="ARBA00005417"/>
    </source>
</evidence>
<protein>
    <submittedName>
        <fullName evidence="6">ABC-2 type transport system ATP-binding protein</fullName>
    </submittedName>
</protein>
<dbReference type="PROSITE" id="PS00211">
    <property type="entry name" value="ABC_TRANSPORTER_1"/>
    <property type="match status" value="1"/>
</dbReference>
<dbReference type="AlphaFoldDB" id="A0A1H6J4G3"/>
<dbReference type="SMART" id="SM00382">
    <property type="entry name" value="AAA"/>
    <property type="match status" value="1"/>
</dbReference>
<proteinExistence type="inferred from homology"/>
<accession>A0A1H6J4G3</accession>
<evidence type="ECO:0000313" key="6">
    <source>
        <dbReference type="EMBL" id="SEH54393.1"/>
    </source>
</evidence>
<dbReference type="Proteomes" id="UP000199634">
    <property type="component" value="Unassembled WGS sequence"/>
</dbReference>
<keyword evidence="4 6" id="KW-0067">ATP-binding</keyword>
<dbReference type="PANTHER" id="PTHR43335">
    <property type="entry name" value="ABC TRANSPORTER, ATP-BINDING PROTEIN"/>
    <property type="match status" value="1"/>
</dbReference>
<dbReference type="InterPro" id="IPR003593">
    <property type="entry name" value="AAA+_ATPase"/>
</dbReference>
<evidence type="ECO:0000256" key="2">
    <source>
        <dbReference type="ARBA" id="ARBA00022448"/>
    </source>
</evidence>
<dbReference type="GO" id="GO:0016887">
    <property type="term" value="F:ATP hydrolysis activity"/>
    <property type="evidence" value="ECO:0007669"/>
    <property type="project" value="InterPro"/>
</dbReference>
<sequence length="304" mass="34176">MIIETHELSFQFNKYHKLLDKVSIQVPEKSIYGFLGPNGAGKSTTIRLITGLLGEQNPGEISLFGKPLQEQLPFAFSQIGCIIETPTLYAHLTGLEHLKFVAKLQDTNDSKFNEVLDLVGLDHAKNIKSKKYSLGMKQRLSIAMALINDPKLLILDEPVNGLDPQGIIEIRLLLQKLNREKGITIFISSHILAEVEKLCTHVGILHNGILQFQGTMNELKAKNSQASIVVEVANLDQHLNIIQQQYPDCIQISENEIQLKFSSKEEIPSFVNFLAQHNISVYKIQPQGGLEEWFIDLTKQIKTL</sequence>
<feature type="domain" description="ABC transporter" evidence="5">
    <location>
        <begin position="3"/>
        <end position="232"/>
    </location>
</feature>
<evidence type="ECO:0000259" key="5">
    <source>
        <dbReference type="PROSITE" id="PS50893"/>
    </source>
</evidence>